<proteinExistence type="predicted"/>
<dbReference type="AlphaFoldDB" id="X7RYP3"/>
<accession>X7RYP3</accession>
<dbReference type="HOGENOM" id="CLU_3184059_0_0_0"/>
<protein>
    <submittedName>
        <fullName evidence="1">Uncharacterized protein</fullName>
    </submittedName>
</protein>
<organism evidence="1">
    <name type="scientific">Fusobacterium nucleatum 13_3C</name>
    <dbReference type="NCBI Taxonomy" id="1357398"/>
    <lineage>
        <taxon>Bacteria</taxon>
        <taxon>Fusobacteriati</taxon>
        <taxon>Fusobacteriota</taxon>
        <taxon>Fusobacteriia</taxon>
        <taxon>Fusobacteriales</taxon>
        <taxon>Fusobacteriaceae</taxon>
        <taxon>Fusobacterium</taxon>
    </lineage>
</organism>
<sequence>MKQLNIKTNCFVDDEEIKESTYKNFLYCLLIGFLNEVEDEKSSRVL</sequence>
<dbReference type="PATRIC" id="fig|1357398.3.peg.1434"/>
<reference evidence="1" key="1">
    <citation type="submission" date="2014-01" db="EMBL/GenBank/DDBJ databases">
        <title>The Genome Sequence of Fusobacterium nucleatum 13_3C.</title>
        <authorList>
            <consortium name="The Broad Institute Genomics Platform"/>
            <person name="Earl A."/>
            <person name="Allen-Vercoe E."/>
            <person name="Daigneault M."/>
            <person name="Young S.K."/>
            <person name="Zeng Q."/>
            <person name="Gargeya S."/>
            <person name="Fitzgerald M."/>
            <person name="Abouelleil A."/>
            <person name="Alvarado L."/>
            <person name="Chapman S.B."/>
            <person name="Gainer-Dewar J."/>
            <person name="Goldberg J."/>
            <person name="Griggs A."/>
            <person name="Gujja S."/>
            <person name="Hansen M."/>
            <person name="Howarth C."/>
            <person name="Imamovic A."/>
            <person name="Ireland A."/>
            <person name="Larimer J."/>
            <person name="McCowan C."/>
            <person name="Murphy C."/>
            <person name="Pearson M."/>
            <person name="Poon T.W."/>
            <person name="Priest M."/>
            <person name="Roberts A."/>
            <person name="Saif S."/>
            <person name="Shea T."/>
            <person name="Sykes S."/>
            <person name="Wortman J."/>
            <person name="Nusbaum C."/>
            <person name="Birren B."/>
        </authorList>
    </citation>
    <scope>NUCLEOTIDE SEQUENCE [LARGE SCALE GENOMIC DNA]</scope>
    <source>
        <strain evidence="1">13_3C</strain>
    </source>
</reference>
<comment type="caution">
    <text evidence="1">The sequence shown here is derived from an EMBL/GenBank/DDBJ whole genome shotgun (WGS) entry which is preliminary data.</text>
</comment>
<name>X7RYP3_FUSNU</name>
<evidence type="ECO:0000313" key="1">
    <source>
        <dbReference type="EMBL" id="ETZ26616.1"/>
    </source>
</evidence>
<gene>
    <name evidence="1" type="ORF">HMPREF2085_01448</name>
</gene>
<dbReference type="EMBL" id="JAOZ01000011">
    <property type="protein sequence ID" value="ETZ26616.1"/>
    <property type="molecule type" value="Genomic_DNA"/>
</dbReference>